<dbReference type="GO" id="GO:0046872">
    <property type="term" value="F:metal ion binding"/>
    <property type="evidence" value="ECO:0007669"/>
    <property type="project" value="InterPro"/>
</dbReference>
<proteinExistence type="predicted"/>
<evidence type="ECO:0000256" key="2">
    <source>
        <dbReference type="ARBA" id="ARBA00022741"/>
    </source>
</evidence>
<accession>A0A919IPJ6</accession>
<evidence type="ECO:0000256" key="3">
    <source>
        <dbReference type="ARBA" id="ARBA00022840"/>
    </source>
</evidence>
<evidence type="ECO:0000313" key="6">
    <source>
        <dbReference type="EMBL" id="GID69840.1"/>
    </source>
</evidence>
<dbReference type="Pfam" id="PF18130">
    <property type="entry name" value="ATPgrasp_N"/>
    <property type="match status" value="1"/>
</dbReference>
<dbReference type="Gene3D" id="3.30.470.20">
    <property type="entry name" value="ATP-grasp fold, B domain"/>
    <property type="match status" value="1"/>
</dbReference>
<dbReference type="PANTHER" id="PTHR43585">
    <property type="entry name" value="FUMIPYRROLE BIOSYNTHESIS PROTEIN C"/>
    <property type="match status" value="1"/>
</dbReference>
<gene>
    <name evidence="6" type="ORF">Acy02nite_77210</name>
</gene>
<keyword evidence="2 4" id="KW-0547">Nucleotide-binding</keyword>
<evidence type="ECO:0000256" key="4">
    <source>
        <dbReference type="PROSITE-ProRule" id="PRU00409"/>
    </source>
</evidence>
<reference evidence="6" key="1">
    <citation type="submission" date="2021-01" db="EMBL/GenBank/DDBJ databases">
        <title>Whole genome shotgun sequence of Actinoplanes cyaneus NBRC 14990.</title>
        <authorList>
            <person name="Komaki H."/>
            <person name="Tamura T."/>
        </authorList>
    </citation>
    <scope>NUCLEOTIDE SEQUENCE</scope>
    <source>
        <strain evidence="6">NBRC 14990</strain>
    </source>
</reference>
<dbReference type="Pfam" id="PF18603">
    <property type="entry name" value="LAL_C2"/>
    <property type="match status" value="1"/>
</dbReference>
<protein>
    <submittedName>
        <fullName evidence="6">Carboxylase</fullName>
    </submittedName>
</protein>
<dbReference type="InterPro" id="IPR052032">
    <property type="entry name" value="ATP-dep_AA_Ligase"/>
</dbReference>
<dbReference type="InterPro" id="IPR013815">
    <property type="entry name" value="ATP_grasp_subdomain_1"/>
</dbReference>
<organism evidence="6 7">
    <name type="scientific">Actinoplanes cyaneus</name>
    <dbReference type="NCBI Taxonomy" id="52696"/>
    <lineage>
        <taxon>Bacteria</taxon>
        <taxon>Bacillati</taxon>
        <taxon>Actinomycetota</taxon>
        <taxon>Actinomycetes</taxon>
        <taxon>Micromonosporales</taxon>
        <taxon>Micromonosporaceae</taxon>
        <taxon>Actinoplanes</taxon>
    </lineage>
</organism>
<dbReference type="GO" id="GO:0005524">
    <property type="term" value="F:ATP binding"/>
    <property type="evidence" value="ECO:0007669"/>
    <property type="project" value="UniProtKB-UniRule"/>
</dbReference>
<evidence type="ECO:0000313" key="7">
    <source>
        <dbReference type="Proteomes" id="UP000619479"/>
    </source>
</evidence>
<feature type="domain" description="ATP-grasp" evidence="5">
    <location>
        <begin position="109"/>
        <end position="308"/>
    </location>
</feature>
<dbReference type="InterPro" id="IPR011761">
    <property type="entry name" value="ATP-grasp"/>
</dbReference>
<sequence>MQTLLIVGGRPDTVRKAAELGVRVVLVQHKELFDPAVSEHAEAVILVDYTDWAVTEPLVDAAHRVWSFSRAVSLADQGVEIVGRINDRFRLPGTPYRVSHLFRDKLAMRRHLAATGLGTVAAEPVRDPADVRAFAARHGYPVVLKPADGTGSRGVVIVEDAGQVEQAWNVPAGLRGHRDGIGRYYPVDRLLAEEYVEGTEYAVETFSFGGRHVVIAVTEKLCAGVVEIGHAVPARLPAHEEEQLVAYVTDFLDAMGLRDGISSTEVKMSPAGPRVIESQDRVSGDRVMDLVELAYGVDLERYAVGWPFGLVEALPGRPVARRGAATRFLLAAPGTVTAVDGCEAVRDQHGFVDLEVGVGVGDEVAALADSFDRIGQLLTTGVDTGEAVRTCDELLSRVTVRTTAGPVTAGIPG</sequence>
<dbReference type="InterPro" id="IPR040570">
    <property type="entry name" value="LAL_C2"/>
</dbReference>
<dbReference type="SUPFAM" id="SSF56059">
    <property type="entry name" value="Glutathione synthetase ATP-binding domain-like"/>
    <property type="match status" value="1"/>
</dbReference>
<dbReference type="PROSITE" id="PS50975">
    <property type="entry name" value="ATP_GRASP"/>
    <property type="match status" value="1"/>
</dbReference>
<dbReference type="AlphaFoldDB" id="A0A919IPJ6"/>
<keyword evidence="3 4" id="KW-0067">ATP-binding</keyword>
<evidence type="ECO:0000259" key="5">
    <source>
        <dbReference type="PROSITE" id="PS50975"/>
    </source>
</evidence>
<dbReference type="GO" id="GO:0016874">
    <property type="term" value="F:ligase activity"/>
    <property type="evidence" value="ECO:0007669"/>
    <property type="project" value="UniProtKB-KW"/>
</dbReference>
<keyword evidence="1" id="KW-0436">Ligase</keyword>
<dbReference type="Proteomes" id="UP000619479">
    <property type="component" value="Unassembled WGS sequence"/>
</dbReference>
<evidence type="ECO:0000256" key="1">
    <source>
        <dbReference type="ARBA" id="ARBA00022598"/>
    </source>
</evidence>
<dbReference type="Gene3D" id="3.30.1490.20">
    <property type="entry name" value="ATP-grasp fold, A domain"/>
    <property type="match status" value="1"/>
</dbReference>
<dbReference type="EMBL" id="BOMH01000068">
    <property type="protein sequence ID" value="GID69840.1"/>
    <property type="molecule type" value="Genomic_DNA"/>
</dbReference>
<keyword evidence="7" id="KW-1185">Reference proteome</keyword>
<dbReference type="RefSeq" id="WP_203752783.1">
    <property type="nucleotide sequence ID" value="NZ_BAAAUC010000024.1"/>
</dbReference>
<dbReference type="Gene3D" id="3.40.50.20">
    <property type="match status" value="1"/>
</dbReference>
<dbReference type="InterPro" id="IPR041472">
    <property type="entry name" value="BL00235/CARNS1_N"/>
</dbReference>
<dbReference type="PANTHER" id="PTHR43585:SF2">
    <property type="entry name" value="ATP-GRASP ENZYME FSQD"/>
    <property type="match status" value="1"/>
</dbReference>
<name>A0A919IPJ6_9ACTN</name>
<dbReference type="Pfam" id="PF13535">
    <property type="entry name" value="ATP-grasp_4"/>
    <property type="match status" value="1"/>
</dbReference>
<comment type="caution">
    <text evidence="6">The sequence shown here is derived from an EMBL/GenBank/DDBJ whole genome shotgun (WGS) entry which is preliminary data.</text>
</comment>